<name>A0ACC4CGU7_POPAL</name>
<reference evidence="1 2" key="1">
    <citation type="journal article" date="2024" name="Plant Biotechnol. J.">
        <title>Genome and CRISPR/Cas9 system of a widespread forest tree (Populus alba) in the world.</title>
        <authorList>
            <person name="Liu Y.J."/>
            <person name="Jiang P.F."/>
            <person name="Han X.M."/>
            <person name="Li X.Y."/>
            <person name="Wang H.M."/>
            <person name="Wang Y.J."/>
            <person name="Wang X.X."/>
            <person name="Zeng Q.Y."/>
        </authorList>
    </citation>
    <scope>NUCLEOTIDE SEQUENCE [LARGE SCALE GENOMIC DNA]</scope>
    <source>
        <strain evidence="2">cv. PAL-ZL1</strain>
    </source>
</reference>
<comment type="caution">
    <text evidence="1">The sequence shown here is derived from an EMBL/GenBank/DDBJ whole genome shotgun (WGS) entry which is preliminary data.</text>
</comment>
<evidence type="ECO:0000313" key="1">
    <source>
        <dbReference type="EMBL" id="KAL3597169.1"/>
    </source>
</evidence>
<accession>A0ACC4CGU7</accession>
<keyword evidence="2" id="KW-1185">Reference proteome</keyword>
<dbReference type="EMBL" id="RCHU02000004">
    <property type="protein sequence ID" value="KAL3597169.1"/>
    <property type="molecule type" value="Genomic_DNA"/>
</dbReference>
<evidence type="ECO:0000313" key="2">
    <source>
        <dbReference type="Proteomes" id="UP000309997"/>
    </source>
</evidence>
<sequence length="149" mass="16800">MLPVMRFLAGIDSITDFGGLDRASLTDFWGRRFTFWRREDDLVIDFWFANGRLPPDYRPLELCNPGLCSPRSSTEGEFVFHASSLNELDLTSSFHILGMLIEYPQLALGIMWAPIIFLEAMAQRAQISNHNRFSAVGLLLISASGCVLQ</sequence>
<dbReference type="Proteomes" id="UP000309997">
    <property type="component" value="Unassembled WGS sequence"/>
</dbReference>
<organism evidence="1 2">
    <name type="scientific">Populus alba</name>
    <name type="common">White poplar</name>
    <dbReference type="NCBI Taxonomy" id="43335"/>
    <lineage>
        <taxon>Eukaryota</taxon>
        <taxon>Viridiplantae</taxon>
        <taxon>Streptophyta</taxon>
        <taxon>Embryophyta</taxon>
        <taxon>Tracheophyta</taxon>
        <taxon>Spermatophyta</taxon>
        <taxon>Magnoliopsida</taxon>
        <taxon>eudicotyledons</taxon>
        <taxon>Gunneridae</taxon>
        <taxon>Pentapetalae</taxon>
        <taxon>rosids</taxon>
        <taxon>fabids</taxon>
        <taxon>Malpighiales</taxon>
        <taxon>Salicaceae</taxon>
        <taxon>Saliceae</taxon>
        <taxon>Populus</taxon>
    </lineage>
</organism>
<protein>
    <submittedName>
        <fullName evidence="1">Uncharacterized protein</fullName>
    </submittedName>
</protein>
<gene>
    <name evidence="1" type="ORF">D5086_008806</name>
</gene>
<proteinExistence type="predicted"/>